<accession>A0A4U8Z4I7</accession>
<gene>
    <name evidence="1" type="ORF">MTUNDRAET4_3497</name>
</gene>
<evidence type="ECO:0000313" key="2">
    <source>
        <dbReference type="Proteomes" id="UP000294360"/>
    </source>
</evidence>
<dbReference type="KEGG" id="mtun:MTUNDRAET4_3497"/>
<dbReference type="Proteomes" id="UP000294360">
    <property type="component" value="Chromosome"/>
</dbReference>
<dbReference type="AlphaFoldDB" id="A0A4U8Z4I7"/>
<protein>
    <submittedName>
        <fullName evidence="1">Uncharacterized protein</fullName>
    </submittedName>
</protein>
<sequence>MNRRADLYAPYDEWVRLAGMAIPDEVNWHNPALVEIVGAIARTLH</sequence>
<dbReference type="EMBL" id="LR536450">
    <property type="protein sequence ID" value="VFU10384.1"/>
    <property type="molecule type" value="Genomic_DNA"/>
</dbReference>
<proteinExistence type="predicted"/>
<name>A0A4U8Z4I7_METTU</name>
<organism evidence="1 2">
    <name type="scientific">Methylocella tundrae</name>
    <dbReference type="NCBI Taxonomy" id="227605"/>
    <lineage>
        <taxon>Bacteria</taxon>
        <taxon>Pseudomonadati</taxon>
        <taxon>Pseudomonadota</taxon>
        <taxon>Alphaproteobacteria</taxon>
        <taxon>Hyphomicrobiales</taxon>
        <taxon>Beijerinckiaceae</taxon>
        <taxon>Methylocella</taxon>
    </lineage>
</organism>
<evidence type="ECO:0000313" key="1">
    <source>
        <dbReference type="EMBL" id="VFU10384.1"/>
    </source>
</evidence>
<reference evidence="1 2" key="1">
    <citation type="submission" date="2019-03" db="EMBL/GenBank/DDBJ databases">
        <authorList>
            <person name="Kox A.R. M."/>
        </authorList>
    </citation>
    <scope>NUCLEOTIDE SEQUENCE [LARGE SCALE GENOMIC DNA]</scope>
    <source>
        <strain evidence="1">MTUNDRAET4 annotated genome</strain>
    </source>
</reference>